<dbReference type="GO" id="GO:0046872">
    <property type="term" value="F:metal ion binding"/>
    <property type="evidence" value="ECO:0007669"/>
    <property type="project" value="UniProtKB-KW"/>
</dbReference>
<evidence type="ECO:0000256" key="3">
    <source>
        <dbReference type="ARBA" id="ARBA00022723"/>
    </source>
</evidence>
<dbReference type="SUPFAM" id="SSF51261">
    <property type="entry name" value="Duplicated hybrid motif"/>
    <property type="match status" value="1"/>
</dbReference>
<dbReference type="Pfam" id="PF01551">
    <property type="entry name" value="Peptidase_M23"/>
    <property type="match status" value="1"/>
</dbReference>
<accession>A0A4D7B298</accession>
<evidence type="ECO:0000313" key="10">
    <source>
        <dbReference type="EMBL" id="QCI67694.1"/>
    </source>
</evidence>
<dbReference type="PANTHER" id="PTHR21666">
    <property type="entry name" value="PEPTIDASE-RELATED"/>
    <property type="match status" value="1"/>
</dbReference>
<evidence type="ECO:0000256" key="6">
    <source>
        <dbReference type="ARBA" id="ARBA00023049"/>
    </source>
</evidence>
<evidence type="ECO:0000256" key="7">
    <source>
        <dbReference type="SAM" id="MobiDB-lite"/>
    </source>
</evidence>
<dbReference type="GO" id="GO:0004222">
    <property type="term" value="F:metalloendopeptidase activity"/>
    <property type="evidence" value="ECO:0007669"/>
    <property type="project" value="TreeGrafter"/>
</dbReference>
<dbReference type="Proteomes" id="UP000298781">
    <property type="component" value="Chromosome"/>
</dbReference>
<feature type="compositionally biased region" description="Low complexity" evidence="7">
    <location>
        <begin position="152"/>
        <end position="166"/>
    </location>
</feature>
<feature type="domain" description="M23ase beta-sheet core" evidence="9">
    <location>
        <begin position="355"/>
        <end position="449"/>
    </location>
</feature>
<feature type="transmembrane region" description="Helical" evidence="8">
    <location>
        <begin position="54"/>
        <end position="82"/>
    </location>
</feature>
<keyword evidence="3" id="KW-0479">Metal-binding</keyword>
<evidence type="ECO:0000256" key="8">
    <source>
        <dbReference type="SAM" id="Phobius"/>
    </source>
</evidence>
<dbReference type="InterPro" id="IPR011055">
    <property type="entry name" value="Dup_hybrid_motif"/>
</dbReference>
<dbReference type="InterPro" id="IPR016047">
    <property type="entry name" value="M23ase_b-sheet_dom"/>
</dbReference>
<evidence type="ECO:0000256" key="1">
    <source>
        <dbReference type="ARBA" id="ARBA00001947"/>
    </source>
</evidence>
<keyword evidence="2" id="KW-0645">Protease</keyword>
<dbReference type="PANTHER" id="PTHR21666:SF288">
    <property type="entry name" value="CELL DIVISION PROTEIN YTFB"/>
    <property type="match status" value="1"/>
</dbReference>
<comment type="cofactor">
    <cofactor evidence="1">
        <name>Zn(2+)</name>
        <dbReference type="ChEBI" id="CHEBI:29105"/>
    </cofactor>
</comment>
<dbReference type="OrthoDB" id="9805070at2"/>
<dbReference type="AlphaFoldDB" id="A0A4D7B298"/>
<keyword evidence="8" id="KW-1133">Transmembrane helix</keyword>
<gene>
    <name evidence="10" type="ORF">E8M01_27820</name>
</gene>
<organism evidence="10 11">
    <name type="scientific">Phreatobacter stygius</name>
    <dbReference type="NCBI Taxonomy" id="1940610"/>
    <lineage>
        <taxon>Bacteria</taxon>
        <taxon>Pseudomonadati</taxon>
        <taxon>Pseudomonadota</taxon>
        <taxon>Alphaproteobacteria</taxon>
        <taxon>Hyphomicrobiales</taxon>
        <taxon>Phreatobacteraceae</taxon>
        <taxon>Phreatobacter</taxon>
    </lineage>
</organism>
<evidence type="ECO:0000256" key="2">
    <source>
        <dbReference type="ARBA" id="ARBA00022670"/>
    </source>
</evidence>
<evidence type="ECO:0000256" key="4">
    <source>
        <dbReference type="ARBA" id="ARBA00022801"/>
    </source>
</evidence>
<evidence type="ECO:0000259" key="9">
    <source>
        <dbReference type="Pfam" id="PF01551"/>
    </source>
</evidence>
<protein>
    <submittedName>
        <fullName evidence="10">M23 family peptidase</fullName>
    </submittedName>
</protein>
<keyword evidence="6" id="KW-0482">Metalloprotease</keyword>
<dbReference type="KEGG" id="pstg:E8M01_27820"/>
<keyword evidence="8" id="KW-0472">Membrane</keyword>
<reference evidence="10 11" key="1">
    <citation type="submission" date="2019-04" db="EMBL/GenBank/DDBJ databases">
        <title>Phreatobacter aquaticus sp. nov.</title>
        <authorList>
            <person name="Choi A."/>
        </authorList>
    </citation>
    <scope>NUCLEOTIDE SEQUENCE [LARGE SCALE GENOMIC DNA]</scope>
    <source>
        <strain evidence="10 11">KCTC 52518</strain>
    </source>
</reference>
<dbReference type="Gene3D" id="2.70.70.10">
    <property type="entry name" value="Glucose Permease (Domain IIA)"/>
    <property type="match status" value="1"/>
</dbReference>
<dbReference type="EMBL" id="CP039690">
    <property type="protein sequence ID" value="QCI67694.1"/>
    <property type="molecule type" value="Genomic_DNA"/>
</dbReference>
<proteinExistence type="predicted"/>
<dbReference type="GO" id="GO:0006508">
    <property type="term" value="P:proteolysis"/>
    <property type="evidence" value="ECO:0007669"/>
    <property type="project" value="UniProtKB-KW"/>
</dbReference>
<feature type="compositionally biased region" description="Pro residues" evidence="7">
    <location>
        <begin position="167"/>
        <end position="176"/>
    </location>
</feature>
<keyword evidence="4" id="KW-0378">Hydrolase</keyword>
<sequence>MQCLVRVRNRSPMSRNDRLHHAPPAHDASRRAPIPKGSITFVWRSKAGLKSASLSYLACGALGGLTVALGIWGAAVSSYLVFKDDILSGLMNRQAAVQYAYEDRIRDLRAQLDRFTSRQMVDQSEVERRVDQIARRQAILESRQSIVASMSEAAGSPRGRPAGQPAASPPPLPEARPLPVGDTLRLAPPVERQSRLESRVQPVRAATEAPHFRLASLPSAAPPKADVIARVEQSLEQVELAQQTELQTLETRAERQARRIRAVLTDLGLDQARLAQAPERSAGGTGGPFLPIAEPRAEASPFERQVFRLQAVIRDHDRLNRLAATIPLGRPHAGDLEQSSGFGPRLDPFLRTWAMHSGIDFRAATGEAARATAAGKVTHASTMGGYGLMVELDHGNGISTRYAHLSRIDVSVGDMVRANHRVGRVGSTGRSTGPHLHYETRINGEAVDPLRFLRAGLRLASAE</sequence>
<dbReference type="InterPro" id="IPR050570">
    <property type="entry name" value="Cell_wall_metabolism_enzyme"/>
</dbReference>
<name>A0A4D7B298_9HYPH</name>
<feature type="region of interest" description="Disordered" evidence="7">
    <location>
        <begin position="150"/>
        <end position="182"/>
    </location>
</feature>
<evidence type="ECO:0000256" key="5">
    <source>
        <dbReference type="ARBA" id="ARBA00022833"/>
    </source>
</evidence>
<dbReference type="CDD" id="cd12797">
    <property type="entry name" value="M23_peptidase"/>
    <property type="match status" value="1"/>
</dbReference>
<keyword evidence="5" id="KW-0862">Zinc</keyword>
<evidence type="ECO:0000313" key="11">
    <source>
        <dbReference type="Proteomes" id="UP000298781"/>
    </source>
</evidence>
<keyword evidence="8" id="KW-0812">Transmembrane</keyword>
<keyword evidence="11" id="KW-1185">Reference proteome</keyword>